<keyword evidence="2" id="KW-1185">Reference proteome</keyword>
<comment type="caution">
    <text evidence="1">The sequence shown here is derived from an EMBL/GenBank/DDBJ whole genome shotgun (WGS) entry which is preliminary data.</text>
</comment>
<reference evidence="1 2" key="1">
    <citation type="submission" date="2024-08" db="EMBL/GenBank/DDBJ databases">
        <authorList>
            <person name="Paterson S."/>
        </authorList>
    </citation>
    <scope>NUCLEOTIDE SEQUENCE [LARGE SCALE GENOMIC DNA]</scope>
</reference>
<dbReference type="EMBL" id="CANUEZ050000226">
    <property type="protein sequence ID" value="CAM0512650.1"/>
    <property type="molecule type" value="Genomic_DNA"/>
</dbReference>
<gene>
    <name evidence="1" type="ORF">FHB240107_LOCUS10339</name>
</gene>
<sequence length="71" mass="8166">MRSTESIRANHADHQEAIVNKSSDEELDSIVQAVYTENMGDLFRYGLHETSSCFSNFEFEYWSILLISSSQ</sequence>
<protein>
    <submittedName>
        <fullName evidence="1">Uncharacterized protein</fullName>
    </submittedName>
</protein>
<dbReference type="AlphaFoldDB" id="A0ABC9HGT2"/>
<proteinExistence type="predicted"/>
<name>A0ABC9HGT2_FASHE</name>
<evidence type="ECO:0000313" key="2">
    <source>
        <dbReference type="Proteomes" id="UP001189180"/>
    </source>
</evidence>
<dbReference type="Proteomes" id="UP001189180">
    <property type="component" value="Unassembled WGS sequence"/>
</dbReference>
<evidence type="ECO:0000313" key="1">
    <source>
        <dbReference type="EMBL" id="CAM0512650.1"/>
    </source>
</evidence>
<accession>A0ABC9HGT2</accession>
<organism evidence="1 2">
    <name type="scientific">Fasciola hepatica</name>
    <name type="common">Liver fluke</name>
    <dbReference type="NCBI Taxonomy" id="6192"/>
    <lineage>
        <taxon>Eukaryota</taxon>
        <taxon>Metazoa</taxon>
        <taxon>Spiralia</taxon>
        <taxon>Lophotrochozoa</taxon>
        <taxon>Platyhelminthes</taxon>
        <taxon>Trematoda</taxon>
        <taxon>Digenea</taxon>
        <taxon>Plagiorchiida</taxon>
        <taxon>Echinostomata</taxon>
        <taxon>Echinostomatoidea</taxon>
        <taxon>Fasciolidae</taxon>
        <taxon>Fasciola</taxon>
    </lineage>
</organism>